<sequence>MSAGFALALIGAPLKLWFSISSISLVAAVVALCCMLLCSFRQRLNLVFPSVSMRLMPRRTCSGVECFGDFHIKQRFFYLFLFLRGDFT</sequence>
<proteinExistence type="predicted"/>
<organism evidence="1 2">
    <name type="scientific">Pistacia atlantica</name>
    <dbReference type="NCBI Taxonomy" id="434234"/>
    <lineage>
        <taxon>Eukaryota</taxon>
        <taxon>Viridiplantae</taxon>
        <taxon>Streptophyta</taxon>
        <taxon>Embryophyta</taxon>
        <taxon>Tracheophyta</taxon>
        <taxon>Spermatophyta</taxon>
        <taxon>Magnoliopsida</taxon>
        <taxon>eudicotyledons</taxon>
        <taxon>Gunneridae</taxon>
        <taxon>Pentapetalae</taxon>
        <taxon>rosids</taxon>
        <taxon>malvids</taxon>
        <taxon>Sapindales</taxon>
        <taxon>Anacardiaceae</taxon>
        <taxon>Pistacia</taxon>
    </lineage>
</organism>
<dbReference type="EMBL" id="CM047902">
    <property type="protein sequence ID" value="KAJ0096067.1"/>
    <property type="molecule type" value="Genomic_DNA"/>
</dbReference>
<evidence type="ECO:0000313" key="1">
    <source>
        <dbReference type="EMBL" id="KAJ0096067.1"/>
    </source>
</evidence>
<accession>A0ACC1BB42</accession>
<comment type="caution">
    <text evidence="1">The sequence shown here is derived from an EMBL/GenBank/DDBJ whole genome shotgun (WGS) entry which is preliminary data.</text>
</comment>
<protein>
    <submittedName>
        <fullName evidence="1">Uncharacterized protein</fullName>
    </submittedName>
</protein>
<keyword evidence="2" id="KW-1185">Reference proteome</keyword>
<name>A0ACC1BB42_9ROSI</name>
<dbReference type="Proteomes" id="UP001164250">
    <property type="component" value="Chromosome 6"/>
</dbReference>
<evidence type="ECO:0000313" key="2">
    <source>
        <dbReference type="Proteomes" id="UP001164250"/>
    </source>
</evidence>
<reference evidence="2" key="1">
    <citation type="journal article" date="2023" name="G3 (Bethesda)">
        <title>Genome assembly and association tests identify interacting loci associated with vigor, precocity, and sex in interspecific pistachio rootstocks.</title>
        <authorList>
            <person name="Palmer W."/>
            <person name="Jacygrad E."/>
            <person name="Sagayaradj S."/>
            <person name="Cavanaugh K."/>
            <person name="Han R."/>
            <person name="Bertier L."/>
            <person name="Beede B."/>
            <person name="Kafkas S."/>
            <person name="Golino D."/>
            <person name="Preece J."/>
            <person name="Michelmore R."/>
        </authorList>
    </citation>
    <scope>NUCLEOTIDE SEQUENCE [LARGE SCALE GENOMIC DNA]</scope>
</reference>
<gene>
    <name evidence="1" type="ORF">Patl1_16448</name>
</gene>